<keyword evidence="3 6" id="KW-0815">Transposition</keyword>
<sequence>MFLDATYCKARVNRRVVSQAVVIATGVAADGHREVLGFAVGDSEDGAFWTAFLRSLKARGLAGTQLVISDAHTGLKQAIGAVLLGAGWQRCRVHWACKESTCRRVNVVGARGRQRGEELGRGGESGGGRCGGVAGLVQERADFAQRASDGAAADFEQLGEGVVGSQAAPVEHGGQHPLGVGDLLHEDAAAGAGQPFAAAESMP</sequence>
<evidence type="ECO:0000313" key="7">
    <source>
        <dbReference type="EMBL" id="SDZ23337.1"/>
    </source>
</evidence>
<dbReference type="InterPro" id="IPR001207">
    <property type="entry name" value="Transposase_mutator"/>
</dbReference>
<keyword evidence="6" id="KW-0814">Transposable element</keyword>
<proteinExistence type="inferred from homology"/>
<reference evidence="8" key="1">
    <citation type="submission" date="2016-10" db="EMBL/GenBank/DDBJ databases">
        <authorList>
            <person name="Varghese N."/>
            <person name="Submissions S."/>
        </authorList>
    </citation>
    <scope>NUCLEOTIDE SEQUENCE [LARGE SCALE GENOMIC DNA]</scope>
    <source>
        <strain evidence="8">DSM 45422</strain>
    </source>
</reference>
<dbReference type="GO" id="GO:0003677">
    <property type="term" value="F:DNA binding"/>
    <property type="evidence" value="ECO:0007669"/>
    <property type="project" value="UniProtKB-UniRule"/>
</dbReference>
<evidence type="ECO:0000256" key="1">
    <source>
        <dbReference type="ARBA" id="ARBA00002190"/>
    </source>
</evidence>
<comment type="similarity">
    <text evidence="2 6">Belongs to the transposase mutator family.</text>
</comment>
<protein>
    <recommendedName>
        <fullName evidence="6">Mutator family transposase</fullName>
    </recommendedName>
</protein>
<keyword evidence="4 6" id="KW-0238">DNA-binding</keyword>
<evidence type="ECO:0000256" key="5">
    <source>
        <dbReference type="ARBA" id="ARBA00023172"/>
    </source>
</evidence>
<comment type="function">
    <text evidence="1 6">Required for the transposition of the insertion element.</text>
</comment>
<name>A0A1H3RCE4_9ACTN</name>
<evidence type="ECO:0000256" key="2">
    <source>
        <dbReference type="ARBA" id="ARBA00010961"/>
    </source>
</evidence>
<dbReference type="GO" id="GO:0004803">
    <property type="term" value="F:transposase activity"/>
    <property type="evidence" value="ECO:0007669"/>
    <property type="project" value="UniProtKB-UniRule"/>
</dbReference>
<dbReference type="STRING" id="1137993.SAMN05660209_05121"/>
<feature type="non-terminal residue" evidence="7">
    <location>
        <position position="203"/>
    </location>
</feature>
<gene>
    <name evidence="7" type="ORF">SAMN05660209_05121</name>
</gene>
<keyword evidence="5 6" id="KW-0233">DNA recombination</keyword>
<keyword evidence="8" id="KW-1185">Reference proteome</keyword>
<accession>A0A1H3RCE4</accession>
<dbReference type="Pfam" id="PF00872">
    <property type="entry name" value="Transposase_mut"/>
    <property type="match status" value="1"/>
</dbReference>
<evidence type="ECO:0000313" key="8">
    <source>
        <dbReference type="Proteomes" id="UP000198921"/>
    </source>
</evidence>
<dbReference type="Proteomes" id="UP000198921">
    <property type="component" value="Unassembled WGS sequence"/>
</dbReference>
<dbReference type="PANTHER" id="PTHR33217:SF7">
    <property type="entry name" value="TRANSPOSASE FOR INSERTION SEQUENCE ELEMENT IS1081"/>
    <property type="match status" value="1"/>
</dbReference>
<evidence type="ECO:0000256" key="6">
    <source>
        <dbReference type="RuleBase" id="RU365089"/>
    </source>
</evidence>
<dbReference type="EMBL" id="FNOT01000035">
    <property type="protein sequence ID" value="SDZ23337.1"/>
    <property type="molecule type" value="Genomic_DNA"/>
</dbReference>
<organism evidence="7 8">
    <name type="scientific">Geodermatophilus africanus</name>
    <dbReference type="NCBI Taxonomy" id="1137993"/>
    <lineage>
        <taxon>Bacteria</taxon>
        <taxon>Bacillati</taxon>
        <taxon>Actinomycetota</taxon>
        <taxon>Actinomycetes</taxon>
        <taxon>Geodermatophilales</taxon>
        <taxon>Geodermatophilaceae</taxon>
        <taxon>Geodermatophilus</taxon>
    </lineage>
</organism>
<evidence type="ECO:0000256" key="4">
    <source>
        <dbReference type="ARBA" id="ARBA00023125"/>
    </source>
</evidence>
<dbReference type="PANTHER" id="PTHR33217">
    <property type="entry name" value="TRANSPOSASE FOR INSERTION SEQUENCE ELEMENT IS1081"/>
    <property type="match status" value="1"/>
</dbReference>
<evidence type="ECO:0000256" key="3">
    <source>
        <dbReference type="ARBA" id="ARBA00022578"/>
    </source>
</evidence>
<dbReference type="GO" id="GO:0006313">
    <property type="term" value="P:DNA transposition"/>
    <property type="evidence" value="ECO:0007669"/>
    <property type="project" value="UniProtKB-UniRule"/>
</dbReference>
<dbReference type="AlphaFoldDB" id="A0A1H3RCE4"/>